<evidence type="ECO:0008006" key="3">
    <source>
        <dbReference type="Google" id="ProtNLM"/>
    </source>
</evidence>
<accession>M5G1X4</accession>
<dbReference type="GeneID" id="63686182"/>
<sequence length="333" mass="38004">MLRKDETVHFRTKGRSRAWTLTQVCAQWRRVAFATPRIWTYLTVTLPSPTPSHEEDLKTTLELSGILPLEAHVRVTTGATMENRQGIIKVLDRLAFRAETFDLRLHSNVTCGFILPAMFYDKLQTLELVGLEVSGSQTWMKSLFNALARCRRLRTLVFHEWHTPKGEPLPTDKIINERRHYANLPSLGYMSLSGKLAPVIATHLICAPRNLAIKDLLGEDEEEDVINLLAPQLGRMRRLHVTQDFCTVETLLQLLQLMPMVEEFGITAQLILSHCRVFAGLPDLIEGLDPERTRDCLDVVIIDSWSARYAWDGFDRVVASVRKMVQHVTVRIV</sequence>
<protein>
    <recommendedName>
        <fullName evidence="3">F-box domain-containing protein</fullName>
    </recommendedName>
</protein>
<evidence type="ECO:0000313" key="1">
    <source>
        <dbReference type="EMBL" id="EJU02220.1"/>
    </source>
</evidence>
<name>M5G1X4_DACPD</name>
<dbReference type="RefSeq" id="XP_040629117.1">
    <property type="nucleotide sequence ID" value="XM_040771120.1"/>
</dbReference>
<dbReference type="AlphaFoldDB" id="M5G1X4"/>
<dbReference type="Proteomes" id="UP000030653">
    <property type="component" value="Unassembled WGS sequence"/>
</dbReference>
<dbReference type="HOGENOM" id="CLU_834247_0_0_1"/>
<dbReference type="EMBL" id="JH795862">
    <property type="protein sequence ID" value="EJU02220.1"/>
    <property type="molecule type" value="Genomic_DNA"/>
</dbReference>
<proteinExistence type="predicted"/>
<keyword evidence="2" id="KW-1185">Reference proteome</keyword>
<dbReference type="STRING" id="1858805.M5G1X4"/>
<organism evidence="1 2">
    <name type="scientific">Dacryopinax primogenitus (strain DJM 731)</name>
    <name type="common">Brown rot fungus</name>
    <dbReference type="NCBI Taxonomy" id="1858805"/>
    <lineage>
        <taxon>Eukaryota</taxon>
        <taxon>Fungi</taxon>
        <taxon>Dikarya</taxon>
        <taxon>Basidiomycota</taxon>
        <taxon>Agaricomycotina</taxon>
        <taxon>Dacrymycetes</taxon>
        <taxon>Dacrymycetales</taxon>
        <taxon>Dacrymycetaceae</taxon>
        <taxon>Dacryopinax</taxon>
    </lineage>
</organism>
<evidence type="ECO:0000313" key="2">
    <source>
        <dbReference type="Proteomes" id="UP000030653"/>
    </source>
</evidence>
<gene>
    <name evidence="1" type="ORF">DACRYDRAFT_15575</name>
</gene>
<reference evidence="1 2" key="1">
    <citation type="journal article" date="2012" name="Science">
        <title>The Paleozoic origin of enzymatic lignin decomposition reconstructed from 31 fungal genomes.</title>
        <authorList>
            <person name="Floudas D."/>
            <person name="Binder M."/>
            <person name="Riley R."/>
            <person name="Barry K."/>
            <person name="Blanchette R.A."/>
            <person name="Henrissat B."/>
            <person name="Martinez A.T."/>
            <person name="Otillar R."/>
            <person name="Spatafora J.W."/>
            <person name="Yadav J.S."/>
            <person name="Aerts A."/>
            <person name="Benoit I."/>
            <person name="Boyd A."/>
            <person name="Carlson A."/>
            <person name="Copeland A."/>
            <person name="Coutinho P.M."/>
            <person name="de Vries R.P."/>
            <person name="Ferreira P."/>
            <person name="Findley K."/>
            <person name="Foster B."/>
            <person name="Gaskell J."/>
            <person name="Glotzer D."/>
            <person name="Gorecki P."/>
            <person name="Heitman J."/>
            <person name="Hesse C."/>
            <person name="Hori C."/>
            <person name="Igarashi K."/>
            <person name="Jurgens J.A."/>
            <person name="Kallen N."/>
            <person name="Kersten P."/>
            <person name="Kohler A."/>
            <person name="Kuees U."/>
            <person name="Kumar T.K.A."/>
            <person name="Kuo A."/>
            <person name="LaButti K."/>
            <person name="Larrondo L.F."/>
            <person name="Lindquist E."/>
            <person name="Ling A."/>
            <person name="Lombard V."/>
            <person name="Lucas S."/>
            <person name="Lundell T."/>
            <person name="Martin R."/>
            <person name="McLaughlin D.J."/>
            <person name="Morgenstern I."/>
            <person name="Morin E."/>
            <person name="Murat C."/>
            <person name="Nagy L.G."/>
            <person name="Nolan M."/>
            <person name="Ohm R.A."/>
            <person name="Patyshakuliyeva A."/>
            <person name="Rokas A."/>
            <person name="Ruiz-Duenas F.J."/>
            <person name="Sabat G."/>
            <person name="Salamov A."/>
            <person name="Samejima M."/>
            <person name="Schmutz J."/>
            <person name="Slot J.C."/>
            <person name="St John F."/>
            <person name="Stenlid J."/>
            <person name="Sun H."/>
            <person name="Sun S."/>
            <person name="Syed K."/>
            <person name="Tsang A."/>
            <person name="Wiebenga A."/>
            <person name="Young D."/>
            <person name="Pisabarro A."/>
            <person name="Eastwood D.C."/>
            <person name="Martin F."/>
            <person name="Cullen D."/>
            <person name="Grigoriev I.V."/>
            <person name="Hibbett D.S."/>
        </authorList>
    </citation>
    <scope>NUCLEOTIDE SEQUENCE [LARGE SCALE GENOMIC DNA]</scope>
    <source>
        <strain evidence="1 2">DJM-731 SS1</strain>
    </source>
</reference>
<dbReference type="OrthoDB" id="2269034at2759"/>